<feature type="compositionally biased region" description="Polar residues" evidence="1">
    <location>
        <begin position="177"/>
        <end position="190"/>
    </location>
</feature>
<dbReference type="EMBL" id="CP144547">
    <property type="protein sequence ID" value="WVW86278.1"/>
    <property type="molecule type" value="Genomic_DNA"/>
</dbReference>
<keyword evidence="4" id="KW-1185">Reference proteome</keyword>
<dbReference type="OrthoDB" id="2565386at2759"/>
<feature type="compositionally biased region" description="Low complexity" evidence="1">
    <location>
        <begin position="303"/>
        <end position="316"/>
    </location>
</feature>
<feature type="compositionally biased region" description="Polar residues" evidence="1">
    <location>
        <begin position="351"/>
        <end position="362"/>
    </location>
</feature>
<dbReference type="VEuPathDB" id="FungiDB:I302_07311"/>
<feature type="region of interest" description="Disordered" evidence="1">
    <location>
        <begin position="249"/>
        <end position="417"/>
    </location>
</feature>
<dbReference type="RefSeq" id="XP_019044031.1">
    <property type="nucleotide sequence ID" value="XM_019193908.1"/>
</dbReference>
<dbReference type="GeneID" id="30211710"/>
<reference evidence="3" key="2">
    <citation type="submission" date="2013-07" db="EMBL/GenBank/DDBJ databases">
        <authorList>
            <consortium name="The Broad Institute Genome Sequencing Platform"/>
            <person name="Cuomo C."/>
            <person name="Litvintseva A."/>
            <person name="Chen Y."/>
            <person name="Heitman J."/>
            <person name="Sun S."/>
            <person name="Springer D."/>
            <person name="Dromer F."/>
            <person name="Young S.K."/>
            <person name="Zeng Q."/>
            <person name="Gargeya S."/>
            <person name="Fitzgerald M."/>
            <person name="Abouelleil A."/>
            <person name="Alvarado L."/>
            <person name="Berlin A.M."/>
            <person name="Chapman S.B."/>
            <person name="Dewar J."/>
            <person name="Goldberg J."/>
            <person name="Griggs A."/>
            <person name="Gujja S."/>
            <person name="Hansen M."/>
            <person name="Howarth C."/>
            <person name="Imamovic A."/>
            <person name="Larimer J."/>
            <person name="McCowan C."/>
            <person name="Murphy C."/>
            <person name="Pearson M."/>
            <person name="Priest M."/>
            <person name="Roberts A."/>
            <person name="Saif S."/>
            <person name="Shea T."/>
            <person name="Sykes S."/>
            <person name="Wortman J."/>
            <person name="Nusbaum C."/>
            <person name="Birren B."/>
        </authorList>
    </citation>
    <scope>NUCLEOTIDE SEQUENCE</scope>
    <source>
        <strain evidence="3">CBS 10118</strain>
    </source>
</reference>
<name>A0A1B9FW35_9TREE</name>
<feature type="compositionally biased region" description="Basic and acidic residues" evidence="1">
    <location>
        <begin position="514"/>
        <end position="525"/>
    </location>
</feature>
<feature type="compositionally biased region" description="Basic residues" evidence="1">
    <location>
        <begin position="273"/>
        <end position="289"/>
    </location>
</feature>
<feature type="region of interest" description="Disordered" evidence="1">
    <location>
        <begin position="126"/>
        <end position="164"/>
    </location>
</feature>
<evidence type="ECO:0000313" key="2">
    <source>
        <dbReference type="EMBL" id="OCF22961.1"/>
    </source>
</evidence>
<feature type="region of interest" description="Disordered" evidence="1">
    <location>
        <begin position="436"/>
        <end position="525"/>
    </location>
</feature>
<feature type="compositionally biased region" description="Basic residues" evidence="1">
    <location>
        <begin position="504"/>
        <end position="513"/>
    </location>
</feature>
<sequence length="610" mass="66601">MNDQYNQDGWGPLQEPFHTNTFPTYSALRDTYEPFNNQLILDPSLTVEDTLPAYPVPYSSSFLPSSSNDGINLYQPRYQPYINELPQTPSQQSFIAQPPSISPRDIHTPRFAGLEITLPVFEPNIESQSSPLADHTKMDHNEYTMGSDTDSDSESDSEFDFVPPAPVNRNLITALSQGSSVPAQSPSASLAGNEELGSPSKDLVQSAVPSVPVLVEHEVQTDVPSPITTPTLVNSPLVKSTRVKAGKTKAMKAVVQKPKDKKASSGRQVLLAKKVKPGRGPRATKKALNKKIGTAKQSKKELGLTTALSLTGSAGSNNRLEPSSQTSVPSKRKSRSSPTKVNSGISKKISKPNNAIQPSCGNDSAGGFRKTVGSHQPQVKLGKGETSIKVPTRLASKSVPKPKSTEAEAISNSKGKNVKSTSILRKVMSLVDDATTISIPPSPASFDHSSDVEDGDYHPSPSPALQALENVSDDEVTSPLPPKKNSKKKRSRSEDEDDDDWGKAKKSHKKKAKHTPDDIPLKDRKINKARNQFYHPGRQEQNVRAQSRYRNKIKARGDLVLCYFKKVLEEKRKSKSAKSFKDSVGLLEKEFLMHMKDLDASFAQAEFGTL</sequence>
<dbReference type="EMBL" id="KI894024">
    <property type="protein sequence ID" value="OCF22961.1"/>
    <property type="molecule type" value="Genomic_DNA"/>
</dbReference>
<organism evidence="2">
    <name type="scientific">Kwoniella bestiolae CBS 10118</name>
    <dbReference type="NCBI Taxonomy" id="1296100"/>
    <lineage>
        <taxon>Eukaryota</taxon>
        <taxon>Fungi</taxon>
        <taxon>Dikarya</taxon>
        <taxon>Basidiomycota</taxon>
        <taxon>Agaricomycotina</taxon>
        <taxon>Tremellomycetes</taxon>
        <taxon>Tremellales</taxon>
        <taxon>Cryptococcaceae</taxon>
        <taxon>Kwoniella</taxon>
    </lineage>
</organism>
<gene>
    <name evidence="2" type="ORF">I302_07311</name>
    <name evidence="3" type="ORF">I302_108320</name>
</gene>
<reference evidence="2" key="1">
    <citation type="submission" date="2013-07" db="EMBL/GenBank/DDBJ databases">
        <title>The Genome Sequence of Cryptococcus bestiolae CBS10118.</title>
        <authorList>
            <consortium name="The Broad Institute Genome Sequencing Platform"/>
            <person name="Cuomo C."/>
            <person name="Litvintseva A."/>
            <person name="Chen Y."/>
            <person name="Heitman J."/>
            <person name="Sun S."/>
            <person name="Springer D."/>
            <person name="Dromer F."/>
            <person name="Young S.K."/>
            <person name="Zeng Q."/>
            <person name="Gargeya S."/>
            <person name="Fitzgerald M."/>
            <person name="Abouelleil A."/>
            <person name="Alvarado L."/>
            <person name="Berlin A.M."/>
            <person name="Chapman S.B."/>
            <person name="Dewar J."/>
            <person name="Goldberg J."/>
            <person name="Griggs A."/>
            <person name="Gujja S."/>
            <person name="Hansen M."/>
            <person name="Howarth C."/>
            <person name="Imamovic A."/>
            <person name="Larimer J."/>
            <person name="McCowan C."/>
            <person name="Murphy C."/>
            <person name="Pearson M."/>
            <person name="Priest M."/>
            <person name="Roberts A."/>
            <person name="Saif S."/>
            <person name="Shea T."/>
            <person name="Sykes S."/>
            <person name="Wortman J."/>
            <person name="Nusbaum C."/>
            <person name="Birren B."/>
        </authorList>
    </citation>
    <scope>NUCLEOTIDE SEQUENCE [LARGE SCALE GENOMIC DNA]</scope>
    <source>
        <strain evidence="2">CBS 10118</strain>
    </source>
</reference>
<evidence type="ECO:0000256" key="1">
    <source>
        <dbReference type="SAM" id="MobiDB-lite"/>
    </source>
</evidence>
<feature type="compositionally biased region" description="Acidic residues" evidence="1">
    <location>
        <begin position="149"/>
        <end position="159"/>
    </location>
</feature>
<evidence type="ECO:0000313" key="4">
    <source>
        <dbReference type="Proteomes" id="UP000092730"/>
    </source>
</evidence>
<protein>
    <submittedName>
        <fullName evidence="2">Uncharacterized protein</fullName>
    </submittedName>
</protein>
<accession>A0A1B9FW35</accession>
<proteinExistence type="predicted"/>
<dbReference type="AlphaFoldDB" id="A0A1B9FW35"/>
<dbReference type="Proteomes" id="UP000092730">
    <property type="component" value="Chromosome 7"/>
</dbReference>
<feature type="compositionally biased region" description="Basic and acidic residues" evidence="1">
    <location>
        <begin position="448"/>
        <end position="457"/>
    </location>
</feature>
<evidence type="ECO:0000313" key="3">
    <source>
        <dbReference type="EMBL" id="WVW86278.1"/>
    </source>
</evidence>
<dbReference type="KEGG" id="kbi:30211710"/>
<reference evidence="3" key="4">
    <citation type="submission" date="2024-02" db="EMBL/GenBank/DDBJ databases">
        <title>Comparative genomics of Cryptococcus and Kwoniella reveals pathogenesis evolution and contrasting modes of karyotype evolution via chromosome fusion or intercentromeric recombination.</title>
        <authorList>
            <person name="Coelho M.A."/>
            <person name="David-Palma M."/>
            <person name="Shea T."/>
            <person name="Bowers K."/>
            <person name="McGinley-Smith S."/>
            <person name="Mohammad A.W."/>
            <person name="Gnirke A."/>
            <person name="Yurkov A.M."/>
            <person name="Nowrousian M."/>
            <person name="Sun S."/>
            <person name="Cuomo C.A."/>
            <person name="Heitman J."/>
        </authorList>
    </citation>
    <scope>NUCLEOTIDE SEQUENCE</scope>
    <source>
        <strain evidence="3">CBS 10118</strain>
    </source>
</reference>
<reference evidence="2" key="3">
    <citation type="submission" date="2014-01" db="EMBL/GenBank/DDBJ databases">
        <title>Evolution of pathogenesis and genome organization in the Tremellales.</title>
        <authorList>
            <person name="Cuomo C."/>
            <person name="Litvintseva A."/>
            <person name="Heitman J."/>
            <person name="Chen Y."/>
            <person name="Sun S."/>
            <person name="Springer D."/>
            <person name="Dromer F."/>
            <person name="Young S."/>
            <person name="Zeng Q."/>
            <person name="Chapman S."/>
            <person name="Gujja S."/>
            <person name="Saif S."/>
            <person name="Birren B."/>
        </authorList>
    </citation>
    <scope>NUCLEOTIDE SEQUENCE</scope>
    <source>
        <strain evidence="2">CBS 10118</strain>
    </source>
</reference>
<feature type="region of interest" description="Disordered" evidence="1">
    <location>
        <begin position="177"/>
        <end position="204"/>
    </location>
</feature>